<dbReference type="Proteomes" id="UP000579605">
    <property type="component" value="Unassembled WGS sequence"/>
</dbReference>
<accession>A0A852ZHI5</accession>
<gene>
    <name evidence="3" type="ORF">F4554_001168</name>
</gene>
<reference evidence="3 4" key="1">
    <citation type="submission" date="2020-07" db="EMBL/GenBank/DDBJ databases">
        <title>Sequencing the genomes of 1000 actinobacteria strains.</title>
        <authorList>
            <person name="Klenk H.-P."/>
        </authorList>
    </citation>
    <scope>NUCLEOTIDE SEQUENCE [LARGE SCALE GENOMIC DNA]</scope>
    <source>
        <strain evidence="3 4">DSM 18448</strain>
    </source>
</reference>
<dbReference type="InterPro" id="IPR011706">
    <property type="entry name" value="Cu-oxidase_C"/>
</dbReference>
<dbReference type="CDD" id="cd13891">
    <property type="entry name" value="CuRO_3_CotA_like"/>
    <property type="match status" value="1"/>
</dbReference>
<dbReference type="PANTHER" id="PTHR48267">
    <property type="entry name" value="CUPREDOXIN SUPERFAMILY PROTEIN"/>
    <property type="match status" value="1"/>
</dbReference>
<dbReference type="InterPro" id="IPR006311">
    <property type="entry name" value="TAT_signal"/>
</dbReference>
<keyword evidence="4" id="KW-1185">Reference proteome</keyword>
<dbReference type="EMBL" id="JACBZH010000001">
    <property type="protein sequence ID" value="NYH88530.1"/>
    <property type="molecule type" value="Genomic_DNA"/>
</dbReference>
<dbReference type="GO" id="GO:0005507">
    <property type="term" value="F:copper ion binding"/>
    <property type="evidence" value="ECO:0007669"/>
    <property type="project" value="InterPro"/>
</dbReference>
<dbReference type="GO" id="GO:0047705">
    <property type="term" value="F:bilirubin oxidase activity"/>
    <property type="evidence" value="ECO:0007669"/>
    <property type="project" value="UniProtKB-EC"/>
</dbReference>
<sequence length="644" mass="70590">MVTRRRLLANGVAASAPFALPGLTGRARAHRRPHTVPSSDPCSIPKYVTPLVILPAMPTVAPGRPDGVDRYLIGVRQFRQQILPPGLPATTVWGYGSVRHPRTFHCPSFTIEARVDRPVRVTWVNQLVDRAGRYLPHLLAVDPTLHWANPPGGVAGRDSVPDFGCTPGRYRGPVPIVTHLHGGHTAEESDGYPEAWFLPDARDLPRGYATEGSFYPEFREKFEQRYGIRWRPGTATFRYGNDQRATTLWFHDHALGMTRVNVYAGPAGFYLLRGGEADLPPGVLPGPAPALGDRPGTAYHEIPIAVQDRSFTADGALSYPASRADFDGYPGPYSPVTDVPPIWNPEVFGTTIVVNGRTWPVLEVERRRYRLRLLNGCGSRFLILRIACRPTSGPDDVALPLWQIGSEGGFLPRPVLREHAVMAPAQRVDAIVDFGDAPEGTVLYLRNDGPDEPYQGGEPGTQFEPANRATTGQVTKFVVRARVGEDTSVPPEDLVLPPCPPLGPAVKVRPLALLEQESELPDGPVAALLGTIGPDGTPTAERWSAPVTETPKLGSTEIWEFHNATEDAHPIHVHQVQFQVVGRGPDGTAPPFDGEAGHQDTVVALPGDVTRIRARFDLPGRYVWHCHIVEHEDNEMMRPFQVVR</sequence>
<keyword evidence="3" id="KW-0560">Oxidoreductase</keyword>
<evidence type="ECO:0000313" key="4">
    <source>
        <dbReference type="Proteomes" id="UP000579605"/>
    </source>
</evidence>
<dbReference type="EC" id="1.3.3.5" evidence="3"/>
<evidence type="ECO:0000259" key="2">
    <source>
        <dbReference type="Pfam" id="PF07731"/>
    </source>
</evidence>
<dbReference type="PROSITE" id="PS51318">
    <property type="entry name" value="TAT"/>
    <property type="match status" value="1"/>
</dbReference>
<evidence type="ECO:0000256" key="1">
    <source>
        <dbReference type="ARBA" id="ARBA00010609"/>
    </source>
</evidence>
<dbReference type="PANTHER" id="PTHR48267:SF1">
    <property type="entry name" value="BILIRUBIN OXIDASE"/>
    <property type="match status" value="1"/>
</dbReference>
<dbReference type="RefSeq" id="WP_179786414.1">
    <property type="nucleotide sequence ID" value="NZ_BAAARR010000022.1"/>
</dbReference>
<protein>
    <submittedName>
        <fullName evidence="3">Bilirubin oxidase</fullName>
        <ecNumber evidence="3">1.3.3.5</ecNumber>
    </submittedName>
</protein>
<dbReference type="Pfam" id="PF07731">
    <property type="entry name" value="Cu-oxidase_2"/>
    <property type="match status" value="1"/>
</dbReference>
<evidence type="ECO:0000313" key="3">
    <source>
        <dbReference type="EMBL" id="NYH88530.1"/>
    </source>
</evidence>
<feature type="domain" description="Plastocyanin-like" evidence="2">
    <location>
        <begin position="547"/>
        <end position="642"/>
    </location>
</feature>
<dbReference type="SUPFAM" id="SSF49503">
    <property type="entry name" value="Cupredoxins"/>
    <property type="match status" value="3"/>
</dbReference>
<dbReference type="AlphaFoldDB" id="A0A852ZHI5"/>
<proteinExistence type="inferred from homology"/>
<organism evidence="3 4">
    <name type="scientific">Actinopolymorpha rutila</name>
    <dbReference type="NCBI Taxonomy" id="446787"/>
    <lineage>
        <taxon>Bacteria</taxon>
        <taxon>Bacillati</taxon>
        <taxon>Actinomycetota</taxon>
        <taxon>Actinomycetes</taxon>
        <taxon>Propionibacteriales</taxon>
        <taxon>Actinopolymorphaceae</taxon>
        <taxon>Actinopolymorpha</taxon>
    </lineage>
</organism>
<dbReference type="Gene3D" id="2.60.40.420">
    <property type="entry name" value="Cupredoxins - blue copper proteins"/>
    <property type="match status" value="3"/>
</dbReference>
<dbReference type="CDD" id="cd13844">
    <property type="entry name" value="CuRO_1_BOD_CotA_like"/>
    <property type="match status" value="1"/>
</dbReference>
<comment type="caution">
    <text evidence="3">The sequence shown here is derived from an EMBL/GenBank/DDBJ whole genome shotgun (WGS) entry which is preliminary data.</text>
</comment>
<dbReference type="InterPro" id="IPR008972">
    <property type="entry name" value="Cupredoxin"/>
</dbReference>
<name>A0A852ZHI5_9ACTN</name>
<dbReference type="InterPro" id="IPR045087">
    <property type="entry name" value="Cu-oxidase_fam"/>
</dbReference>
<comment type="similarity">
    <text evidence="1">Belongs to the multicopper oxidase family.</text>
</comment>